<dbReference type="Gene3D" id="3.30.470.20">
    <property type="entry name" value="ATP-grasp fold, B domain"/>
    <property type="match status" value="1"/>
</dbReference>
<dbReference type="GO" id="GO:0016874">
    <property type="term" value="F:ligase activity"/>
    <property type="evidence" value="ECO:0007669"/>
    <property type="project" value="UniProtKB-KW"/>
</dbReference>
<organism evidence="5 6">
    <name type="scientific">Parapusillimonas granuli</name>
    <dbReference type="NCBI Taxonomy" id="380911"/>
    <lineage>
        <taxon>Bacteria</taxon>
        <taxon>Pseudomonadati</taxon>
        <taxon>Pseudomonadota</taxon>
        <taxon>Betaproteobacteria</taxon>
        <taxon>Burkholderiales</taxon>
        <taxon>Alcaligenaceae</taxon>
        <taxon>Parapusillimonas</taxon>
    </lineage>
</organism>
<reference evidence="5 6" key="1">
    <citation type="submission" date="2020-07" db="EMBL/GenBank/DDBJ databases">
        <title>Taxonomic revisions and descriptions of new bacterial species based on genomic comparisons in the high-G+C-content subgroup of the family Alcaligenaceae.</title>
        <authorList>
            <person name="Szabo A."/>
            <person name="Felfoldi T."/>
        </authorList>
    </citation>
    <scope>NUCLEOTIDE SEQUENCE [LARGE SCALE GENOMIC DNA]</scope>
    <source>
        <strain evidence="5 6">LMG 24012</strain>
    </source>
</reference>
<proteinExistence type="predicted"/>
<dbReference type="SUPFAM" id="SSF52210">
    <property type="entry name" value="Succinyl-CoA synthetase domains"/>
    <property type="match status" value="2"/>
</dbReference>
<evidence type="ECO:0000256" key="1">
    <source>
        <dbReference type="ARBA" id="ARBA00022598"/>
    </source>
</evidence>
<sequence>MTQHPSPSIKELLHPRNVAIFGASGDETKWGGRLLHYMSKHRIDGQIFPINPKGEKLLGIQSYPTLADCPERVDMAILLVPKSRALASVRDCVANGVACAVAITSGFAETGPEGLALEQQLVREARAGGMRLIGPNCMGLLNTHHNLAATTAVTMAYVDKLPTGPIGMASQSGALMGAMLARGVDTGAGFSTMVTLGNQADIDQNDVFQYLIDDPLTEVIALYIEAVRGSERFVELLARARAAGKPVLIVKSGRTAAGERAVMSHTASLAGAWASFEAVCRAHGAYLFDNVFDLLAGAQLLARGHAMRAPGVAVFSGSGGGGALFVDSLDEIGLPLPALSEQTKRGLEELLPPSHRELPIDFGVINHGAEPDPRFGNAVGTAMGRVLEDEAIGAGIVFLTTQPNMDMIAESTIRVGEHCGKPLLFVHGASTVGDIARQVLREKGYGYVESPNDAVGVLAALWRRQETLAPTGAPASSFDLPKDLGTGYLAEPNARRLLAAAGIPVTPWREAASVAQAVEAAAALQSAVAIKAVSPTLIHKSDVGAVKLNIAGEAAVRRACEEIAAAVEQAGHELTGYLVTTMLRPDAELIVGLQRDPEFGPMVMVGAGGVLVELMKDVQLRPAPLSPEQAATMLDGLKCGPLLDGWRGGKPVDRARLIDILVRVGQLAVQMPGLTELDINPLFIADGEPVAADARAVLA</sequence>
<dbReference type="Pfam" id="PF13380">
    <property type="entry name" value="CoA_binding_2"/>
    <property type="match status" value="1"/>
</dbReference>
<feature type="domain" description="CoA-binding" evidence="4">
    <location>
        <begin position="12"/>
        <end position="107"/>
    </location>
</feature>
<dbReference type="Proteomes" id="UP000559809">
    <property type="component" value="Unassembled WGS sequence"/>
</dbReference>
<keyword evidence="1 5" id="KW-0436">Ligase</keyword>
<dbReference type="RefSeq" id="WP_180154662.1">
    <property type="nucleotide sequence ID" value="NZ_JACCEM010000004.1"/>
</dbReference>
<keyword evidence="3" id="KW-0067">ATP-binding</keyword>
<dbReference type="Gene3D" id="3.30.1490.20">
    <property type="entry name" value="ATP-grasp fold, A domain"/>
    <property type="match status" value="1"/>
</dbReference>
<evidence type="ECO:0000259" key="4">
    <source>
        <dbReference type="SMART" id="SM00881"/>
    </source>
</evidence>
<dbReference type="InterPro" id="IPR036291">
    <property type="entry name" value="NAD(P)-bd_dom_sf"/>
</dbReference>
<dbReference type="Pfam" id="PF13607">
    <property type="entry name" value="Succ_CoA_lig"/>
    <property type="match status" value="1"/>
</dbReference>
<dbReference type="GO" id="GO:0005524">
    <property type="term" value="F:ATP binding"/>
    <property type="evidence" value="ECO:0007669"/>
    <property type="project" value="UniProtKB-KW"/>
</dbReference>
<dbReference type="Gene3D" id="3.40.50.261">
    <property type="entry name" value="Succinyl-CoA synthetase domains"/>
    <property type="match status" value="2"/>
</dbReference>
<dbReference type="PANTHER" id="PTHR43334">
    <property type="entry name" value="ACETATE--COA LIGASE [ADP-FORMING]"/>
    <property type="match status" value="1"/>
</dbReference>
<dbReference type="InterPro" id="IPR003781">
    <property type="entry name" value="CoA-bd"/>
</dbReference>
<dbReference type="InterPro" id="IPR051538">
    <property type="entry name" value="Acyl-CoA_Synth/Transferase"/>
</dbReference>
<dbReference type="SUPFAM" id="SSF51735">
    <property type="entry name" value="NAD(P)-binding Rossmann-fold domains"/>
    <property type="match status" value="1"/>
</dbReference>
<keyword evidence="6" id="KW-1185">Reference proteome</keyword>
<dbReference type="SMART" id="SM00881">
    <property type="entry name" value="CoA_binding"/>
    <property type="match status" value="1"/>
</dbReference>
<dbReference type="EMBL" id="JACCEM010000004">
    <property type="protein sequence ID" value="NYT49363.1"/>
    <property type="molecule type" value="Genomic_DNA"/>
</dbReference>
<dbReference type="PANTHER" id="PTHR43334:SF1">
    <property type="entry name" value="3-HYDROXYPROPIONATE--COA LIGASE [ADP-FORMING]"/>
    <property type="match status" value="1"/>
</dbReference>
<dbReference type="InterPro" id="IPR032875">
    <property type="entry name" value="Succ_CoA_lig_flav_dom"/>
</dbReference>
<comment type="caution">
    <text evidence="5">The sequence shown here is derived from an EMBL/GenBank/DDBJ whole genome shotgun (WGS) entry which is preliminary data.</text>
</comment>
<dbReference type="InterPro" id="IPR013815">
    <property type="entry name" value="ATP_grasp_subdomain_1"/>
</dbReference>
<keyword evidence="2" id="KW-0547">Nucleotide-binding</keyword>
<gene>
    <name evidence="5" type="ORF">H0A72_08590</name>
</gene>
<dbReference type="Gene3D" id="3.40.50.720">
    <property type="entry name" value="NAD(P)-binding Rossmann-like Domain"/>
    <property type="match status" value="1"/>
</dbReference>
<dbReference type="Pfam" id="PF13549">
    <property type="entry name" value="ATP-grasp_5"/>
    <property type="match status" value="1"/>
</dbReference>
<dbReference type="AlphaFoldDB" id="A0A853FXM8"/>
<evidence type="ECO:0000256" key="3">
    <source>
        <dbReference type="ARBA" id="ARBA00022840"/>
    </source>
</evidence>
<evidence type="ECO:0000256" key="2">
    <source>
        <dbReference type="ARBA" id="ARBA00022741"/>
    </source>
</evidence>
<name>A0A853FXM8_9BURK</name>
<dbReference type="SUPFAM" id="SSF56059">
    <property type="entry name" value="Glutathione synthetase ATP-binding domain-like"/>
    <property type="match status" value="1"/>
</dbReference>
<protein>
    <submittedName>
        <fullName evidence="5">Acetate--CoA ligase family protein</fullName>
    </submittedName>
</protein>
<dbReference type="InterPro" id="IPR016102">
    <property type="entry name" value="Succinyl-CoA_synth-like"/>
</dbReference>
<evidence type="ECO:0000313" key="6">
    <source>
        <dbReference type="Proteomes" id="UP000559809"/>
    </source>
</evidence>
<accession>A0A853FXM8</accession>
<evidence type="ECO:0000313" key="5">
    <source>
        <dbReference type="EMBL" id="NYT49363.1"/>
    </source>
</evidence>